<dbReference type="AlphaFoldDB" id="A0A8D3CK00"/>
<dbReference type="PANTHER" id="PTHR15682">
    <property type="entry name" value="UNHEALTHY RIBOSOME BIOGENESIS PROTEIN 2 HOMOLOG"/>
    <property type="match status" value="1"/>
</dbReference>
<protein>
    <recommendedName>
        <fullName evidence="1">Nucleolar 27S pre-rRNA processing Urb2/Npa2 C-terminal domain-containing protein</fullName>
    </recommendedName>
</protein>
<evidence type="ECO:0000259" key="1">
    <source>
        <dbReference type="Pfam" id="PF10441"/>
    </source>
</evidence>
<dbReference type="InterPro" id="IPR018849">
    <property type="entry name" value="Urb2/Npa2_C"/>
</dbReference>
<dbReference type="GO" id="GO:0042254">
    <property type="term" value="P:ribosome biogenesis"/>
    <property type="evidence" value="ECO:0007669"/>
    <property type="project" value="TreeGrafter"/>
</dbReference>
<dbReference type="Pfam" id="PF10441">
    <property type="entry name" value="Urb2"/>
    <property type="match status" value="1"/>
</dbReference>
<dbReference type="Proteomes" id="UP000694558">
    <property type="component" value="Chromosome 5"/>
</dbReference>
<name>A0A8D3CK00_SCOMX</name>
<evidence type="ECO:0000313" key="2">
    <source>
        <dbReference type="Ensembl" id="ENSSMAP00000047608.1"/>
    </source>
</evidence>
<proteinExistence type="predicted"/>
<dbReference type="Ensembl" id="ENSSMAT00000070981.1">
    <property type="protein sequence ID" value="ENSSMAP00000047608.1"/>
    <property type="gene ID" value="ENSSMAG00000032000.1"/>
</dbReference>
<dbReference type="GeneTree" id="ENSGT00390000009258"/>
<dbReference type="PANTHER" id="PTHR15682:SF2">
    <property type="entry name" value="UNHEALTHY RIBOSOME BIOGENESIS PROTEIN 2 HOMOLOG"/>
    <property type="match status" value="1"/>
</dbReference>
<feature type="domain" description="Nucleolar 27S pre-rRNA processing Urb2/Npa2 C-terminal" evidence="1">
    <location>
        <begin position="122"/>
        <end position="316"/>
    </location>
</feature>
<reference evidence="2" key="1">
    <citation type="submission" date="2023-05" db="EMBL/GenBank/DDBJ databases">
        <title>High-quality long-read genome of Scophthalmus maximus.</title>
        <authorList>
            <person name="Lien S."/>
            <person name="Martinez P."/>
        </authorList>
    </citation>
    <scope>NUCLEOTIDE SEQUENCE [LARGE SCALE GENOMIC DNA]</scope>
</reference>
<accession>A0A8D3CK00</accession>
<sequence length="324" mass="36573">MAAIYSGIHLKLKSPQTPWEDKLKLARFAWISSQCLLPNKEQVLLDWCTHALTGWYNQKVEFSPNVLEGLWCYLDNLLHSRKLHSLLKQGKTISLRLNMAQFLVRSSGRDTSLTLPFTVPTVTSLTSLLRQGEGLITNPHHVILVLGALQSVSLDHLSSLVYQSAFLAVHEALFAIIQCHPQAMLNAAPSFLNVFYHLVASIMQEGRQRGNSDTGSDGDVYLQCSRLIERMYSHIAATAESFTTLSAFMVAQYVTELQKVTLRPDIKLHLTEGIYQILDLCVEQDIKFLMGGLQMGVREVFNDLYGSYTHYHKAQRQGEDKYTV</sequence>
<dbReference type="InterPro" id="IPR052609">
    <property type="entry name" value="Ribosome_Biogenesis_Reg"/>
</dbReference>
<dbReference type="GO" id="GO:0005730">
    <property type="term" value="C:nucleolus"/>
    <property type="evidence" value="ECO:0007669"/>
    <property type="project" value="TreeGrafter"/>
</dbReference>
<evidence type="ECO:0000313" key="3">
    <source>
        <dbReference type="Proteomes" id="UP000694558"/>
    </source>
</evidence>
<organism evidence="2 3">
    <name type="scientific">Scophthalmus maximus</name>
    <name type="common">Turbot</name>
    <name type="synonym">Psetta maxima</name>
    <dbReference type="NCBI Taxonomy" id="52904"/>
    <lineage>
        <taxon>Eukaryota</taxon>
        <taxon>Metazoa</taxon>
        <taxon>Chordata</taxon>
        <taxon>Craniata</taxon>
        <taxon>Vertebrata</taxon>
        <taxon>Euteleostomi</taxon>
        <taxon>Actinopterygii</taxon>
        <taxon>Neopterygii</taxon>
        <taxon>Teleostei</taxon>
        <taxon>Neoteleostei</taxon>
        <taxon>Acanthomorphata</taxon>
        <taxon>Carangaria</taxon>
        <taxon>Pleuronectiformes</taxon>
        <taxon>Pleuronectoidei</taxon>
        <taxon>Scophthalmidae</taxon>
        <taxon>Scophthalmus</taxon>
    </lineage>
</organism>
<reference evidence="2" key="2">
    <citation type="submission" date="2025-08" db="UniProtKB">
        <authorList>
            <consortium name="Ensembl"/>
        </authorList>
    </citation>
    <scope>IDENTIFICATION</scope>
</reference>